<evidence type="ECO:0000256" key="15">
    <source>
        <dbReference type="ARBA" id="ARBA00070160"/>
    </source>
</evidence>
<keyword evidence="8" id="KW-0496">Mitochondrion</keyword>
<protein>
    <recommendedName>
        <fullName evidence="15">Sulfide:quinone oxidoreductase, mitochondrial</fullName>
        <ecNumber evidence="14">1.8.5.8</ecNumber>
    </recommendedName>
    <alternativeName>
        <fullName evidence="16">Sulfide quinone oxidoreductase</fullName>
    </alternativeName>
</protein>
<dbReference type="Proteomes" id="UP001154114">
    <property type="component" value="Chromosome 10"/>
</dbReference>
<comment type="subcellular location">
    <subcellularLocation>
        <location evidence="2">Mitochondrion</location>
    </subcellularLocation>
</comment>
<dbReference type="GO" id="GO:0005739">
    <property type="term" value="C:mitochondrion"/>
    <property type="evidence" value="ECO:0007669"/>
    <property type="project" value="UniProtKB-SubCell"/>
</dbReference>
<accession>A0A9P0FT78</accession>
<dbReference type="GO" id="GO:0106436">
    <property type="term" value="F:glutathione-dependent sulfide quinone oxidoreductase activity"/>
    <property type="evidence" value="ECO:0007669"/>
    <property type="project" value="UniProtKB-EC"/>
</dbReference>
<evidence type="ECO:0000256" key="10">
    <source>
        <dbReference type="ARBA" id="ARBA00052810"/>
    </source>
</evidence>
<dbReference type="GO" id="GO:0070224">
    <property type="term" value="F:sulfide:quinone oxidoreductase activity"/>
    <property type="evidence" value="ECO:0007669"/>
    <property type="project" value="TreeGrafter"/>
</dbReference>
<dbReference type="Gene3D" id="3.50.50.60">
    <property type="entry name" value="FAD/NAD(P)-binding domain"/>
    <property type="match status" value="2"/>
</dbReference>
<evidence type="ECO:0000256" key="13">
    <source>
        <dbReference type="ARBA" id="ARBA00060891"/>
    </source>
</evidence>
<keyword evidence="5" id="KW-0274">FAD</keyword>
<evidence type="ECO:0000256" key="7">
    <source>
        <dbReference type="ARBA" id="ARBA00023002"/>
    </source>
</evidence>
<evidence type="ECO:0000256" key="9">
    <source>
        <dbReference type="ARBA" id="ARBA00051038"/>
    </source>
</evidence>
<dbReference type="EMBL" id="LR824013">
    <property type="protein sequence ID" value="CAH0579475.1"/>
    <property type="molecule type" value="Genomic_DNA"/>
</dbReference>
<evidence type="ECO:0000256" key="11">
    <source>
        <dbReference type="ARBA" id="ARBA00052986"/>
    </source>
</evidence>
<feature type="domain" description="FAD/NAD(P)-binding" evidence="17">
    <location>
        <begin position="32"/>
        <end position="152"/>
    </location>
</feature>
<dbReference type="SUPFAM" id="SSF51905">
    <property type="entry name" value="FAD/NAD(P)-binding domain"/>
    <property type="match status" value="1"/>
</dbReference>
<keyword evidence="19" id="KW-1185">Reference proteome</keyword>
<evidence type="ECO:0000256" key="2">
    <source>
        <dbReference type="ARBA" id="ARBA00004173"/>
    </source>
</evidence>
<dbReference type="InterPro" id="IPR023753">
    <property type="entry name" value="FAD/NAD-binding_dom"/>
</dbReference>
<dbReference type="PANTHER" id="PTHR10632">
    <property type="entry name" value="SULFIDE:QUINONE OXIDOREDUCTASE"/>
    <property type="match status" value="1"/>
</dbReference>
<dbReference type="GO" id="GO:0048038">
    <property type="term" value="F:quinone binding"/>
    <property type="evidence" value="ECO:0007669"/>
    <property type="project" value="UniProtKB-KW"/>
</dbReference>
<evidence type="ECO:0000259" key="17">
    <source>
        <dbReference type="Pfam" id="PF07992"/>
    </source>
</evidence>
<dbReference type="OrthoDB" id="5376590at2759"/>
<keyword evidence="3" id="KW-0285">Flavoprotein</keyword>
<evidence type="ECO:0000313" key="19">
    <source>
        <dbReference type="Proteomes" id="UP001154114"/>
    </source>
</evidence>
<keyword evidence="6" id="KW-0809">Transit peptide</keyword>
<evidence type="ECO:0000313" key="18">
    <source>
        <dbReference type="EMBL" id="CAH0579475.1"/>
    </source>
</evidence>
<evidence type="ECO:0000256" key="5">
    <source>
        <dbReference type="ARBA" id="ARBA00022827"/>
    </source>
</evidence>
<dbReference type="EC" id="1.8.5.8" evidence="14"/>
<dbReference type="FunFam" id="3.50.50.60:FF:000034">
    <property type="entry name" value="sulfide:quinone oxidoreductase, mitochondrial"/>
    <property type="match status" value="1"/>
</dbReference>
<dbReference type="Pfam" id="PF07992">
    <property type="entry name" value="Pyr_redox_2"/>
    <property type="match status" value="1"/>
</dbReference>
<sequence>MNILRTITAVSGPSLSRGFSASAQKNAKYSCKLLVVGGGSGGCTMAAKFARRFPRDAVIVLEPSKDHYYQPLWTLVGGGEFKVKDTHRLEADVLPKKAKWVQDYAEVVVPGDNLVKTREGHEIQYEYIIIAVGIDNDYAKVPGLYEALEDKNSGVSTIYSPAYAEKTFNDIKSFKGGEMLFTYPNSPMKCPGAPQKIAYLAESYLSANPDVRSKTHISYNTCLPVIFGVKKYATELVKVAERKNIEVRYRTVLKAVRHDKKEAVFYHKPDCETEEPSNSQDIVYPYDVLHVAPPMLPPRFLRENACIADTAGYLAVDKYTMQHVKYTNMYGIGDCCNTPNSKTAAAIAKQCYVVEQNLLHTMENDSPKEKYNGYGACPLLTSYNTCIMAEFVYDGVPRETFPFDQSKESKLAYYMKRDLFPFMYWNVMLKGYYHGPEFARKIFHPFQD</sequence>
<keyword evidence="7" id="KW-0560">Oxidoreductase</keyword>
<comment type="similarity">
    <text evidence="13">Belongs to the SQRD family.</text>
</comment>
<comment type="catalytic activity">
    <reaction evidence="10">
        <text>ubiquinone-10 + hydrogen sulfide + glutathione + H(+) = S-sulfanylglutathione + ubiquinol-10</text>
        <dbReference type="Rhea" id="RHEA:62608"/>
        <dbReference type="ChEBI" id="CHEBI:15378"/>
        <dbReference type="ChEBI" id="CHEBI:29919"/>
        <dbReference type="ChEBI" id="CHEBI:46245"/>
        <dbReference type="ChEBI" id="CHEBI:57925"/>
        <dbReference type="ChEBI" id="CHEBI:58905"/>
        <dbReference type="ChEBI" id="CHEBI:64183"/>
    </reaction>
    <physiologicalReaction direction="left-to-right" evidence="10">
        <dbReference type="Rhea" id="RHEA:62609"/>
    </physiologicalReaction>
</comment>
<evidence type="ECO:0000256" key="6">
    <source>
        <dbReference type="ARBA" id="ARBA00022946"/>
    </source>
</evidence>
<evidence type="ECO:0000256" key="4">
    <source>
        <dbReference type="ARBA" id="ARBA00022719"/>
    </source>
</evidence>
<comment type="catalytic activity">
    <reaction evidence="11">
        <text>a quinone + hydrogen sulfide + glutathione + H(+) = S-sulfanylglutathione + a quinol</text>
        <dbReference type="Rhea" id="RHEA:55156"/>
        <dbReference type="ChEBI" id="CHEBI:15378"/>
        <dbReference type="ChEBI" id="CHEBI:24646"/>
        <dbReference type="ChEBI" id="CHEBI:29919"/>
        <dbReference type="ChEBI" id="CHEBI:57925"/>
        <dbReference type="ChEBI" id="CHEBI:58905"/>
        <dbReference type="ChEBI" id="CHEBI:132124"/>
        <dbReference type="EC" id="1.8.5.8"/>
    </reaction>
    <physiologicalReaction direction="left-to-right" evidence="11">
        <dbReference type="Rhea" id="RHEA:55157"/>
    </physiologicalReaction>
</comment>
<reference evidence="18" key="1">
    <citation type="submission" date="2021-12" db="EMBL/GenBank/DDBJ databases">
        <authorList>
            <person name="King R."/>
        </authorList>
    </citation>
    <scope>NUCLEOTIDE SEQUENCE</scope>
</reference>
<dbReference type="InterPro" id="IPR036188">
    <property type="entry name" value="FAD/NAD-bd_sf"/>
</dbReference>
<dbReference type="GO" id="GO:0070221">
    <property type="term" value="P:sulfide oxidation, using sulfide:quinone oxidoreductase"/>
    <property type="evidence" value="ECO:0007669"/>
    <property type="project" value="TreeGrafter"/>
</dbReference>
<name>A0A9P0FT78_CHRIL</name>
<keyword evidence="4" id="KW-0874">Quinone</keyword>
<dbReference type="GO" id="GO:0071949">
    <property type="term" value="F:FAD binding"/>
    <property type="evidence" value="ECO:0007669"/>
    <property type="project" value="TreeGrafter"/>
</dbReference>
<dbReference type="AlphaFoldDB" id="A0A9P0FT78"/>
<gene>
    <name evidence="18" type="ORF">CINC_LOCUS1236</name>
</gene>
<evidence type="ECO:0000256" key="16">
    <source>
        <dbReference type="ARBA" id="ARBA00082958"/>
    </source>
</evidence>
<evidence type="ECO:0000256" key="12">
    <source>
        <dbReference type="ARBA" id="ARBA00059167"/>
    </source>
</evidence>
<organism evidence="18 19">
    <name type="scientific">Chrysodeixis includens</name>
    <name type="common">Soybean looper</name>
    <name type="synonym">Pseudoplusia includens</name>
    <dbReference type="NCBI Taxonomy" id="689277"/>
    <lineage>
        <taxon>Eukaryota</taxon>
        <taxon>Metazoa</taxon>
        <taxon>Ecdysozoa</taxon>
        <taxon>Arthropoda</taxon>
        <taxon>Hexapoda</taxon>
        <taxon>Insecta</taxon>
        <taxon>Pterygota</taxon>
        <taxon>Neoptera</taxon>
        <taxon>Endopterygota</taxon>
        <taxon>Lepidoptera</taxon>
        <taxon>Glossata</taxon>
        <taxon>Ditrysia</taxon>
        <taxon>Noctuoidea</taxon>
        <taxon>Noctuidae</taxon>
        <taxon>Plusiinae</taxon>
        <taxon>Chrysodeixis</taxon>
    </lineage>
</organism>
<evidence type="ECO:0000256" key="8">
    <source>
        <dbReference type="ARBA" id="ARBA00023128"/>
    </source>
</evidence>
<comment type="catalytic activity">
    <reaction evidence="9">
        <text>ubiquinone-10 + hydrogen sulfide + sulfite + 2 H(+) = ubiquinol-10 + thiosulfate</text>
        <dbReference type="Rhea" id="RHEA:38359"/>
        <dbReference type="ChEBI" id="CHEBI:15378"/>
        <dbReference type="ChEBI" id="CHEBI:17359"/>
        <dbReference type="ChEBI" id="CHEBI:29919"/>
        <dbReference type="ChEBI" id="CHEBI:33542"/>
        <dbReference type="ChEBI" id="CHEBI:46245"/>
        <dbReference type="ChEBI" id="CHEBI:64183"/>
    </reaction>
    <physiologicalReaction direction="left-to-right" evidence="9">
        <dbReference type="Rhea" id="RHEA:38360"/>
    </physiologicalReaction>
</comment>
<evidence type="ECO:0000256" key="1">
    <source>
        <dbReference type="ARBA" id="ARBA00001974"/>
    </source>
</evidence>
<dbReference type="PANTHER" id="PTHR10632:SF2">
    <property type="entry name" value="SULFIDE:QUINONE OXIDOREDUCTASE, MITOCHONDRIAL"/>
    <property type="match status" value="1"/>
</dbReference>
<evidence type="ECO:0000256" key="14">
    <source>
        <dbReference type="ARBA" id="ARBA00066447"/>
    </source>
</evidence>
<comment type="function">
    <text evidence="12">Catalyzes the oxidation of hydrogen sulfide with the help of a quinone, such as ubiquinone-10, giving rise to thiosulfate and ultimately to sulfane (molecular sulfur) atoms. Requires an additional electron acceptor; can use sulfite, sulfide or cyanide (in vitro). It is believed the in vivo electron acceptor is glutathione.</text>
</comment>
<evidence type="ECO:0000256" key="3">
    <source>
        <dbReference type="ARBA" id="ARBA00022630"/>
    </source>
</evidence>
<dbReference type="InterPro" id="IPR015904">
    <property type="entry name" value="Sulphide_quinone_reductase"/>
</dbReference>
<comment type="cofactor">
    <cofactor evidence="1">
        <name>FAD</name>
        <dbReference type="ChEBI" id="CHEBI:57692"/>
    </cofactor>
</comment>
<proteinExistence type="inferred from homology"/>